<dbReference type="RefSeq" id="XP_060361525.1">
    <property type="nucleotide sequence ID" value="XM_060503228.1"/>
</dbReference>
<dbReference type="GeneID" id="85387127"/>
<dbReference type="Proteomes" id="UP001244207">
    <property type="component" value="Unassembled WGS sequence"/>
</dbReference>
<accession>A0AAD8XFD8</accession>
<organism evidence="1 2">
    <name type="scientific">Glomerella acutata</name>
    <name type="common">Colletotrichum acutatum</name>
    <dbReference type="NCBI Taxonomy" id="27357"/>
    <lineage>
        <taxon>Eukaryota</taxon>
        <taxon>Fungi</taxon>
        <taxon>Dikarya</taxon>
        <taxon>Ascomycota</taxon>
        <taxon>Pezizomycotina</taxon>
        <taxon>Sordariomycetes</taxon>
        <taxon>Hypocreomycetidae</taxon>
        <taxon>Glomerellales</taxon>
        <taxon>Glomerellaceae</taxon>
        <taxon>Colletotrichum</taxon>
        <taxon>Colletotrichum acutatum species complex</taxon>
    </lineage>
</organism>
<comment type="caution">
    <text evidence="1">The sequence shown here is derived from an EMBL/GenBank/DDBJ whole genome shotgun (WGS) entry which is preliminary data.</text>
</comment>
<dbReference type="AlphaFoldDB" id="A0AAD8XFD8"/>
<evidence type="ECO:0000313" key="2">
    <source>
        <dbReference type="Proteomes" id="UP001244207"/>
    </source>
</evidence>
<protein>
    <submittedName>
        <fullName evidence="1">Uncharacterized protein</fullName>
    </submittedName>
</protein>
<keyword evidence="2" id="KW-1185">Reference proteome</keyword>
<evidence type="ECO:0000313" key="1">
    <source>
        <dbReference type="EMBL" id="KAK1719441.1"/>
    </source>
</evidence>
<name>A0AAD8XFD8_GLOAC</name>
<reference evidence="1" key="1">
    <citation type="submission" date="2021-12" db="EMBL/GenBank/DDBJ databases">
        <title>Comparative genomics, transcriptomics and evolutionary studies reveal genomic signatures of adaptation to plant cell wall in hemibiotrophic fungi.</title>
        <authorList>
            <consortium name="DOE Joint Genome Institute"/>
            <person name="Baroncelli R."/>
            <person name="Diaz J.F."/>
            <person name="Benocci T."/>
            <person name="Peng M."/>
            <person name="Battaglia E."/>
            <person name="Haridas S."/>
            <person name="Andreopoulos W."/>
            <person name="Labutti K."/>
            <person name="Pangilinan J."/>
            <person name="Floch G.L."/>
            <person name="Makela M.R."/>
            <person name="Henrissat B."/>
            <person name="Grigoriev I.V."/>
            <person name="Crouch J.A."/>
            <person name="De Vries R.P."/>
            <person name="Sukno S.A."/>
            <person name="Thon M.R."/>
        </authorList>
    </citation>
    <scope>NUCLEOTIDE SEQUENCE</scope>
    <source>
        <strain evidence="1">CBS 112980</strain>
    </source>
</reference>
<dbReference type="EMBL" id="JAHMHS010000095">
    <property type="protein sequence ID" value="KAK1719441.1"/>
    <property type="molecule type" value="Genomic_DNA"/>
</dbReference>
<proteinExistence type="predicted"/>
<sequence length="152" mass="16754">MDKSMCSRRTVWHGIPPRLRSVLLPKPVTGGGHGDNITACSPGLVNGPANQSLVTFRPVTRFPPTHPVAASPASAEPRWRDQRRTTWPFLLVCWLGRSSRVVADAQTVPHLLPSATPRLFHQQRRAFSTLCLLQMAAQASVPSCHVWNLFCG</sequence>
<gene>
    <name evidence="1" type="ORF">BDZ83DRAFT_460527</name>
</gene>